<evidence type="ECO:0000256" key="1">
    <source>
        <dbReference type="ARBA" id="ARBA00009922"/>
    </source>
</evidence>
<name>A0A9D4TSS9_CHLVU</name>
<evidence type="ECO:0000256" key="4">
    <source>
        <dbReference type="ARBA" id="ARBA00022806"/>
    </source>
</evidence>
<dbReference type="Proteomes" id="UP001055712">
    <property type="component" value="Unassembled WGS sequence"/>
</dbReference>
<dbReference type="EC" id="5.6.2.4" evidence="9"/>
<feature type="region of interest" description="Disordered" evidence="12">
    <location>
        <begin position="743"/>
        <end position="784"/>
    </location>
</feature>
<evidence type="ECO:0000256" key="8">
    <source>
        <dbReference type="ARBA" id="ARBA00034617"/>
    </source>
</evidence>
<evidence type="ECO:0000256" key="12">
    <source>
        <dbReference type="SAM" id="MobiDB-lite"/>
    </source>
</evidence>
<protein>
    <recommendedName>
        <fullName evidence="9">DNA 3'-5' helicase</fullName>
        <ecNumber evidence="9">5.6.2.4</ecNumber>
    </recommendedName>
</protein>
<feature type="binding site" evidence="11">
    <location>
        <begin position="29"/>
        <end position="36"/>
    </location>
    <ligand>
        <name>ATP</name>
        <dbReference type="ChEBI" id="CHEBI:30616"/>
    </ligand>
</feature>
<feature type="region of interest" description="Disordered" evidence="12">
    <location>
        <begin position="873"/>
        <end position="899"/>
    </location>
</feature>
<gene>
    <name evidence="15" type="ORF">D9Q98_003306</name>
</gene>
<evidence type="ECO:0000313" key="15">
    <source>
        <dbReference type="EMBL" id="KAI3433494.1"/>
    </source>
</evidence>
<reference evidence="15" key="1">
    <citation type="journal article" date="2019" name="Plant J.">
        <title>Chlorella vulgaris genome assembly and annotation reveals the molecular basis for metabolic acclimation to high light conditions.</title>
        <authorList>
            <person name="Cecchin M."/>
            <person name="Marcolungo L."/>
            <person name="Rossato M."/>
            <person name="Girolomoni L."/>
            <person name="Cosentino E."/>
            <person name="Cuine S."/>
            <person name="Li-Beisson Y."/>
            <person name="Delledonne M."/>
            <person name="Ballottari M."/>
        </authorList>
    </citation>
    <scope>NUCLEOTIDE SEQUENCE</scope>
    <source>
        <strain evidence="15">211/11P</strain>
    </source>
</reference>
<dbReference type="Gene3D" id="3.40.50.300">
    <property type="entry name" value="P-loop containing nucleotide triphosphate hydrolases"/>
    <property type="match status" value="4"/>
</dbReference>
<keyword evidence="4 11" id="KW-0347">Helicase</keyword>
<evidence type="ECO:0000256" key="6">
    <source>
        <dbReference type="ARBA" id="ARBA00023125"/>
    </source>
</evidence>
<evidence type="ECO:0000256" key="2">
    <source>
        <dbReference type="ARBA" id="ARBA00022741"/>
    </source>
</evidence>
<dbReference type="PROSITE" id="PS51217">
    <property type="entry name" value="UVRD_HELICASE_CTER"/>
    <property type="match status" value="1"/>
</dbReference>
<accession>A0A9D4TSS9</accession>
<organism evidence="15 16">
    <name type="scientific">Chlorella vulgaris</name>
    <name type="common">Green alga</name>
    <dbReference type="NCBI Taxonomy" id="3077"/>
    <lineage>
        <taxon>Eukaryota</taxon>
        <taxon>Viridiplantae</taxon>
        <taxon>Chlorophyta</taxon>
        <taxon>core chlorophytes</taxon>
        <taxon>Trebouxiophyceae</taxon>
        <taxon>Chlorellales</taxon>
        <taxon>Chlorellaceae</taxon>
        <taxon>Chlorella clade</taxon>
        <taxon>Chlorella</taxon>
    </lineage>
</organism>
<sequence>MQSAPSPRLTDEQLAAAHAPIDTALAVLAAVGTGKTTTIVARARHILEQGVPPDQLLVLTFSRKAAAEFQDRLRRHVPAAAEAATVCTFHAFSWLLIRHHWAEAGFEQRPSVLAAEQQELALMREAATWDRLAAVRHDICGWLFLCRSAAWPEIVATAAERHADLYGQCLVQALEAHQHGQQPGSQGRLTADDATQRPFTQLPVRLQLLLVAWLHDALRRRFASQSSGDEGPEGGVLELLAMADKQAPVFLKWLEGQKRRGCMPDGDMYAALCAGGKDAGECRERLKWLYRVGSAYQQELLRQHLVTLTDLPLLAKQLLARGGAALAWAQQRWQHVLCDEFQDTGGTSLDLLVLLMGERRSVTVVGDDDQAIYSFLSAEPQVFSKFSRHFGGQQLCLQTNFRSTAAICAFGGALLHGNRRQAHKCMLPARAGACPPVSVRQFHTAQLEAAAMASEVLRLWREEAVPYRDMCLLYRCLRLQGTQPHAPLMAALRRLRIPHVLVSQARLSEDPGVAALCSYLAAALGSDPAFRALLSLPHHGLGPEVCRAIMQQQAAAKLAGRAPPGLLACAERLCSQAGIQQEGHCQQQDTDRVSAAAGQLHTADLRELHRLVLLLRRVRASAGRQPLPEAVGLVLRDSGLLPWLQQGMAASPGSESGQEAAAFAEELPAPLRRALHKTQQLMEERQGAQQEASAASSGASNGFEAPALAGGTSAAAARGLSSSQQQQAGDELLQELLSRLAQDTAADEGCDGSEREQQQQPPPQQAGEGQQGEGGKQGAAPQSPGAITISTIHAAKGLEWRVVLMPSVCEGVLPLPLFTDQSQAAAAAAGAAGGEDSSEADYGACQRAHVEEERRLFHVAATRARDRLLVSYVQPPPPAAPPDPGDEEAEAAPPAYSTADAACPPQCSSILAGAVRRLRCQQEVLQLEGQLPEHGSAGTWEDSQPPGLLAHDRSSRSPLKAQQLQSAPKLSVAEQVRQKLAANPHAGGLGTKGGIAKAPRRPRQKVSGEVLR</sequence>
<evidence type="ECO:0000256" key="5">
    <source>
        <dbReference type="ARBA" id="ARBA00022840"/>
    </source>
</evidence>
<dbReference type="InterPro" id="IPR014016">
    <property type="entry name" value="UvrD-like_ATP-bd"/>
</dbReference>
<evidence type="ECO:0000256" key="10">
    <source>
        <dbReference type="ARBA" id="ARBA00048988"/>
    </source>
</evidence>
<feature type="region of interest" description="Disordered" evidence="12">
    <location>
        <begin position="679"/>
        <end position="707"/>
    </location>
</feature>
<keyword evidence="2 11" id="KW-0547">Nucleotide-binding</keyword>
<keyword evidence="7" id="KW-0413">Isomerase</keyword>
<dbReference type="Gene3D" id="1.10.486.10">
    <property type="entry name" value="PCRA, domain 4"/>
    <property type="match status" value="1"/>
</dbReference>
<dbReference type="InterPro" id="IPR014017">
    <property type="entry name" value="DNA_helicase_UvrD-like_C"/>
</dbReference>
<comment type="catalytic activity">
    <reaction evidence="10">
        <text>ATP + H2O = ADP + phosphate + H(+)</text>
        <dbReference type="Rhea" id="RHEA:13065"/>
        <dbReference type="ChEBI" id="CHEBI:15377"/>
        <dbReference type="ChEBI" id="CHEBI:15378"/>
        <dbReference type="ChEBI" id="CHEBI:30616"/>
        <dbReference type="ChEBI" id="CHEBI:43474"/>
        <dbReference type="ChEBI" id="CHEBI:456216"/>
        <dbReference type="EC" id="5.6.2.4"/>
    </reaction>
</comment>
<proteinExistence type="inferred from homology"/>
<dbReference type="InterPro" id="IPR013986">
    <property type="entry name" value="DExx_box_DNA_helicase_dom_sf"/>
</dbReference>
<evidence type="ECO:0000256" key="3">
    <source>
        <dbReference type="ARBA" id="ARBA00022801"/>
    </source>
</evidence>
<evidence type="ECO:0000259" key="14">
    <source>
        <dbReference type="PROSITE" id="PS51217"/>
    </source>
</evidence>
<dbReference type="EMBL" id="SIDB01000004">
    <property type="protein sequence ID" value="KAI3433494.1"/>
    <property type="molecule type" value="Genomic_DNA"/>
</dbReference>
<dbReference type="PROSITE" id="PS51198">
    <property type="entry name" value="UVRD_HELICASE_ATP_BIND"/>
    <property type="match status" value="1"/>
</dbReference>
<comment type="caution">
    <text evidence="15">The sequence shown here is derived from an EMBL/GenBank/DDBJ whole genome shotgun (WGS) entry which is preliminary data.</text>
</comment>
<evidence type="ECO:0000256" key="11">
    <source>
        <dbReference type="PROSITE-ProRule" id="PRU00560"/>
    </source>
</evidence>
<keyword evidence="6" id="KW-0238">DNA-binding</keyword>
<feature type="compositionally biased region" description="Low complexity" evidence="12">
    <location>
        <begin position="687"/>
        <end position="707"/>
    </location>
</feature>
<evidence type="ECO:0000256" key="9">
    <source>
        <dbReference type="ARBA" id="ARBA00034808"/>
    </source>
</evidence>
<dbReference type="PANTHER" id="PTHR11070">
    <property type="entry name" value="UVRD / RECB / PCRA DNA HELICASE FAMILY MEMBER"/>
    <property type="match status" value="1"/>
</dbReference>
<evidence type="ECO:0000313" key="16">
    <source>
        <dbReference type="Proteomes" id="UP001055712"/>
    </source>
</evidence>
<reference evidence="15" key="2">
    <citation type="submission" date="2020-11" db="EMBL/GenBank/DDBJ databases">
        <authorList>
            <person name="Cecchin M."/>
            <person name="Marcolungo L."/>
            <person name="Rossato M."/>
            <person name="Girolomoni L."/>
            <person name="Cosentino E."/>
            <person name="Cuine S."/>
            <person name="Li-Beisson Y."/>
            <person name="Delledonne M."/>
            <person name="Ballottari M."/>
        </authorList>
    </citation>
    <scope>NUCLEOTIDE SEQUENCE</scope>
    <source>
        <strain evidence="15">211/11P</strain>
        <tissue evidence="15">Whole cell</tissue>
    </source>
</reference>
<comment type="similarity">
    <text evidence="1">Belongs to the helicase family. UvrD subfamily.</text>
</comment>
<evidence type="ECO:0000259" key="13">
    <source>
        <dbReference type="PROSITE" id="PS51198"/>
    </source>
</evidence>
<feature type="domain" description="UvrD-like helicase ATP-binding" evidence="13">
    <location>
        <begin position="8"/>
        <end position="404"/>
    </location>
</feature>
<feature type="domain" description="UvrD-like helicase C-terminal" evidence="14">
    <location>
        <begin position="405"/>
        <end position="797"/>
    </location>
</feature>
<keyword evidence="5 11" id="KW-0067">ATP-binding</keyword>
<dbReference type="GO" id="GO:0016787">
    <property type="term" value="F:hydrolase activity"/>
    <property type="evidence" value="ECO:0007669"/>
    <property type="project" value="UniProtKB-UniRule"/>
</dbReference>
<dbReference type="GO" id="GO:0003677">
    <property type="term" value="F:DNA binding"/>
    <property type="evidence" value="ECO:0007669"/>
    <property type="project" value="UniProtKB-KW"/>
</dbReference>
<dbReference type="AlphaFoldDB" id="A0A9D4TSS9"/>
<dbReference type="GO" id="GO:0005524">
    <property type="term" value="F:ATP binding"/>
    <property type="evidence" value="ECO:0007669"/>
    <property type="project" value="UniProtKB-UniRule"/>
</dbReference>
<dbReference type="SUPFAM" id="SSF52540">
    <property type="entry name" value="P-loop containing nucleoside triphosphate hydrolases"/>
    <property type="match status" value="1"/>
</dbReference>
<dbReference type="InterPro" id="IPR027417">
    <property type="entry name" value="P-loop_NTPase"/>
</dbReference>
<keyword evidence="16" id="KW-1185">Reference proteome</keyword>
<dbReference type="Pfam" id="PF13361">
    <property type="entry name" value="UvrD_C"/>
    <property type="match status" value="1"/>
</dbReference>
<dbReference type="CDD" id="cd17932">
    <property type="entry name" value="DEXQc_UvrD"/>
    <property type="match status" value="1"/>
</dbReference>
<dbReference type="Pfam" id="PF00580">
    <property type="entry name" value="UvrD-helicase"/>
    <property type="match status" value="2"/>
</dbReference>
<dbReference type="GO" id="GO:0000725">
    <property type="term" value="P:recombinational repair"/>
    <property type="evidence" value="ECO:0007669"/>
    <property type="project" value="TreeGrafter"/>
</dbReference>
<dbReference type="Gene3D" id="1.10.10.160">
    <property type="match status" value="1"/>
</dbReference>
<dbReference type="InterPro" id="IPR000212">
    <property type="entry name" value="DNA_helicase_UvrD/REP"/>
</dbReference>
<evidence type="ECO:0000256" key="7">
    <source>
        <dbReference type="ARBA" id="ARBA00023235"/>
    </source>
</evidence>
<comment type="catalytic activity">
    <reaction evidence="8">
        <text>Couples ATP hydrolysis with the unwinding of duplex DNA by translocating in the 3'-5' direction.</text>
        <dbReference type="EC" id="5.6.2.4"/>
    </reaction>
</comment>
<dbReference type="OrthoDB" id="1470711at2759"/>
<keyword evidence="3 11" id="KW-0378">Hydrolase</keyword>
<feature type="compositionally biased region" description="Pro residues" evidence="12">
    <location>
        <begin position="874"/>
        <end position="883"/>
    </location>
</feature>
<dbReference type="PANTHER" id="PTHR11070:SF2">
    <property type="entry name" value="ATP-DEPENDENT DNA HELICASE SRS2"/>
    <property type="match status" value="1"/>
</dbReference>
<dbReference type="GO" id="GO:0043138">
    <property type="term" value="F:3'-5' DNA helicase activity"/>
    <property type="evidence" value="ECO:0007669"/>
    <property type="project" value="UniProtKB-EC"/>
</dbReference>
<feature type="region of interest" description="Disordered" evidence="12">
    <location>
        <begin position="933"/>
        <end position="1012"/>
    </location>
</feature>
<feature type="compositionally biased region" description="Polar residues" evidence="12">
    <location>
        <begin position="956"/>
        <end position="968"/>
    </location>
</feature>